<evidence type="ECO:0000313" key="2">
    <source>
        <dbReference type="Proteomes" id="UP000095283"/>
    </source>
</evidence>
<proteinExistence type="predicted"/>
<dbReference type="Proteomes" id="UP000095283">
    <property type="component" value="Unplaced"/>
</dbReference>
<evidence type="ECO:0000259" key="1">
    <source>
        <dbReference type="Pfam" id="PF05585"/>
    </source>
</evidence>
<dbReference type="InterPro" id="IPR008737">
    <property type="entry name" value="DUF1758"/>
</dbReference>
<feature type="domain" description="DUF1758" evidence="1">
    <location>
        <begin position="284"/>
        <end position="439"/>
    </location>
</feature>
<sequence length="611" mass="69344">MSGPIRPSIDLNIKRLLKYLDSYKNDIPRFSTPLGELGNNLLFTYYGDLKRHFIKIEKLVTYLDSLHGSWITFLTSITNAHDRAQESKIYDDYIINYGDYTPLPISSTFSAASNVPKENNLTNKGCAYCLNNSHLSTMCEKYSTPDARKKRSVELKLCFNCLGDHTYKDCKSKKTCRICKKKHHTSLCFTPIVHSSNTQLPPGDSKRRAYGNKGGPSIQLRQHKPAPSVSFASTVSEVPVTSVLEPSATFTGTTTNHIDNSIIISSNLLNDYSFETLLMCAYITVSNPNLIEKCMTVLAFFDSGSNRSYISSDLATALELSSHTVEKLQINTFANKSPTTLHTLNHSLNINFNDKTWRTIPITSLDNMTPRLHFIPISHDNVSYISTHSTLTLPHSYEKPSILIGSDYMWNILDGYSYTILPSGFLLLDTKIGYLLTGKGRINHINTNIVSNYTTIEQPNKDINTLLENFWKLKTIGPDLSDDNECMRIFKSTVTKTNNRYVLFALHVFIQNNSNITFFRHIPSQDNPADIISRGSTPSELNNYNLWWEGPPWLKQVEEQWPNNISIRTPIILRDNITEDAQTHTATIKNDFEFIDPQRYSSFSSMQNLEK</sequence>
<dbReference type="WBParaSite" id="Hba_14873">
    <property type="protein sequence ID" value="Hba_14873"/>
    <property type="gene ID" value="Hba_14873"/>
</dbReference>
<protein>
    <submittedName>
        <fullName evidence="3">DUF1758 domain-containing protein</fullName>
    </submittedName>
</protein>
<dbReference type="PANTHER" id="PTHR47331">
    <property type="entry name" value="PHD-TYPE DOMAIN-CONTAINING PROTEIN"/>
    <property type="match status" value="1"/>
</dbReference>
<dbReference type="Pfam" id="PF05585">
    <property type="entry name" value="DUF1758"/>
    <property type="match status" value="1"/>
</dbReference>
<reference evidence="3" key="1">
    <citation type="submission" date="2016-11" db="UniProtKB">
        <authorList>
            <consortium name="WormBaseParasite"/>
        </authorList>
    </citation>
    <scope>IDENTIFICATION</scope>
</reference>
<name>A0A1I7XBY3_HETBA</name>
<keyword evidence="2" id="KW-1185">Reference proteome</keyword>
<dbReference type="AlphaFoldDB" id="A0A1I7XBY3"/>
<evidence type="ECO:0000313" key="3">
    <source>
        <dbReference type="WBParaSite" id="Hba_14873"/>
    </source>
</evidence>
<organism evidence="2 3">
    <name type="scientific">Heterorhabditis bacteriophora</name>
    <name type="common">Entomopathogenic nematode worm</name>
    <dbReference type="NCBI Taxonomy" id="37862"/>
    <lineage>
        <taxon>Eukaryota</taxon>
        <taxon>Metazoa</taxon>
        <taxon>Ecdysozoa</taxon>
        <taxon>Nematoda</taxon>
        <taxon>Chromadorea</taxon>
        <taxon>Rhabditida</taxon>
        <taxon>Rhabditina</taxon>
        <taxon>Rhabditomorpha</taxon>
        <taxon>Strongyloidea</taxon>
        <taxon>Heterorhabditidae</taxon>
        <taxon>Heterorhabditis</taxon>
    </lineage>
</organism>
<accession>A0A1I7XBY3</accession>
<dbReference type="PANTHER" id="PTHR47331:SF5">
    <property type="entry name" value="RIBONUCLEASE H"/>
    <property type="match status" value="1"/>
</dbReference>